<dbReference type="SMART" id="SM00422">
    <property type="entry name" value="HTH_MERR"/>
    <property type="match status" value="1"/>
</dbReference>
<evidence type="ECO:0000313" key="8">
    <source>
        <dbReference type="EMBL" id="AEV25466.1"/>
    </source>
</evidence>
<evidence type="ECO:0000259" key="7">
    <source>
        <dbReference type="PROSITE" id="PS50937"/>
    </source>
</evidence>
<keyword evidence="6" id="KW-0175">Coiled coil</keyword>
<comment type="subcellular location">
    <subcellularLocation>
        <location evidence="1">Cytoplasm</location>
    </subcellularLocation>
</comment>
<dbReference type="InterPro" id="IPR011789">
    <property type="entry name" value="CueR"/>
</dbReference>
<dbReference type="GO" id="GO:0003700">
    <property type="term" value="F:DNA-binding transcription factor activity"/>
    <property type="evidence" value="ECO:0007669"/>
    <property type="project" value="InterPro"/>
</dbReference>
<dbReference type="GO" id="GO:0005737">
    <property type="term" value="C:cytoplasm"/>
    <property type="evidence" value="ECO:0007669"/>
    <property type="project" value="UniProtKB-SubCell"/>
</dbReference>
<evidence type="ECO:0000256" key="3">
    <source>
        <dbReference type="ARBA" id="ARBA00023015"/>
    </source>
</evidence>
<dbReference type="EMBL" id="CP003153">
    <property type="protein sequence ID" value="AEV25466.1"/>
    <property type="molecule type" value="Genomic_DNA"/>
</dbReference>
<evidence type="ECO:0000256" key="5">
    <source>
        <dbReference type="ARBA" id="ARBA00023163"/>
    </source>
</evidence>
<dbReference type="KEGG" id="dsu:Dsui_1064"/>
<dbReference type="PRINTS" id="PR00040">
    <property type="entry name" value="HTHMERR"/>
</dbReference>
<proteinExistence type="predicted"/>
<evidence type="ECO:0000256" key="2">
    <source>
        <dbReference type="ARBA" id="ARBA00022490"/>
    </source>
</evidence>
<feature type="coiled-coil region" evidence="6">
    <location>
        <begin position="81"/>
        <end position="108"/>
    </location>
</feature>
<dbReference type="STRING" id="640081.Dsui_1064"/>
<dbReference type="Gene3D" id="1.10.1660.10">
    <property type="match status" value="1"/>
</dbReference>
<keyword evidence="5" id="KW-0804">Transcription</keyword>
<dbReference type="InterPro" id="IPR000551">
    <property type="entry name" value="MerR-type_HTH_dom"/>
</dbReference>
<keyword evidence="3" id="KW-0805">Transcription regulation</keyword>
<dbReference type="OrthoDB" id="9808480at2"/>
<dbReference type="PROSITE" id="PS00552">
    <property type="entry name" value="HTH_MERR_1"/>
    <property type="match status" value="1"/>
</dbReference>
<evidence type="ECO:0000256" key="4">
    <source>
        <dbReference type="ARBA" id="ARBA00023125"/>
    </source>
</evidence>
<reference evidence="8 9" key="1">
    <citation type="journal article" date="2012" name="J. Bacteriol.">
        <title>Complete genome sequence of the anaerobic perchlorate-reducing bacterium Azospira suillum strain PS.</title>
        <authorList>
            <person name="Byrne-Bailey K.G."/>
            <person name="Coates J.D."/>
        </authorList>
    </citation>
    <scope>NUCLEOTIDE SEQUENCE [LARGE SCALE GENOMIC DNA]</scope>
    <source>
        <strain evidence="9">ATCC BAA-33 / DSM 13638 / PS</strain>
    </source>
</reference>
<evidence type="ECO:0000256" key="1">
    <source>
        <dbReference type="ARBA" id="ARBA00004496"/>
    </source>
</evidence>
<protein>
    <submittedName>
        <fullName evidence="8">Cu(I)-responsive transcriptional regulator</fullName>
    </submittedName>
</protein>
<dbReference type="eggNOG" id="COG0789">
    <property type="taxonomic scope" value="Bacteria"/>
</dbReference>
<dbReference type="HOGENOM" id="CLU_060077_2_0_4"/>
<dbReference type="Pfam" id="PF00376">
    <property type="entry name" value="MerR"/>
    <property type="match status" value="1"/>
</dbReference>
<evidence type="ECO:0000313" key="9">
    <source>
        <dbReference type="Proteomes" id="UP000005633"/>
    </source>
</evidence>
<accession>G8QK33</accession>
<dbReference type="PROSITE" id="PS50937">
    <property type="entry name" value="HTH_MERR_2"/>
    <property type="match status" value="1"/>
</dbReference>
<dbReference type="Pfam" id="PF09278">
    <property type="entry name" value="MerR-DNA-bind"/>
    <property type="match status" value="1"/>
</dbReference>
<sequence length="142" mass="15910">MNIGEVAKAAGISTKMIRHYESVGLLPPASRTAAGYRQYGLADIRTLQFIRRSRDLGFSIDEIRNLLSLWQNRDRTSREVKALAKEHLDELENKLQELLAMKKALQHLVSCCQGNHRPDCPILEELAGDSNHLSMTGLSLSP</sequence>
<dbReference type="PANTHER" id="PTHR30204">
    <property type="entry name" value="REDOX-CYCLING DRUG-SENSING TRANSCRIPTIONAL ACTIVATOR SOXR"/>
    <property type="match status" value="1"/>
</dbReference>
<dbReference type="GO" id="GO:0005507">
    <property type="term" value="F:copper ion binding"/>
    <property type="evidence" value="ECO:0007669"/>
    <property type="project" value="InterPro"/>
</dbReference>
<dbReference type="InterPro" id="IPR047057">
    <property type="entry name" value="MerR_fam"/>
</dbReference>
<name>G8QK33_AZOOP</name>
<dbReference type="NCBIfam" id="TIGR02044">
    <property type="entry name" value="CueR"/>
    <property type="match status" value="1"/>
</dbReference>
<dbReference type="CDD" id="cd01108">
    <property type="entry name" value="HTH_CueR"/>
    <property type="match status" value="1"/>
</dbReference>
<dbReference type="InterPro" id="IPR015358">
    <property type="entry name" value="Tscrpt_reg_MerR_DNA-bd"/>
</dbReference>
<evidence type="ECO:0000256" key="6">
    <source>
        <dbReference type="SAM" id="Coils"/>
    </source>
</evidence>
<dbReference type="Proteomes" id="UP000005633">
    <property type="component" value="Chromosome"/>
</dbReference>
<dbReference type="AlphaFoldDB" id="G8QK33"/>
<organism evidence="8 9">
    <name type="scientific">Azospira oryzae (strain ATCC BAA-33 / DSM 13638 / PS)</name>
    <name type="common">Dechlorosoma suillum</name>
    <dbReference type="NCBI Taxonomy" id="640081"/>
    <lineage>
        <taxon>Bacteria</taxon>
        <taxon>Pseudomonadati</taxon>
        <taxon>Pseudomonadota</taxon>
        <taxon>Betaproteobacteria</taxon>
        <taxon>Rhodocyclales</taxon>
        <taxon>Rhodocyclaceae</taxon>
        <taxon>Azospira</taxon>
    </lineage>
</organism>
<gene>
    <name evidence="8" type="ordered locus">Dsui_1064</name>
</gene>
<dbReference type="GO" id="GO:0045893">
    <property type="term" value="P:positive regulation of DNA-templated transcription"/>
    <property type="evidence" value="ECO:0007669"/>
    <property type="project" value="InterPro"/>
</dbReference>
<dbReference type="GO" id="GO:0003677">
    <property type="term" value="F:DNA binding"/>
    <property type="evidence" value="ECO:0007669"/>
    <property type="project" value="UniProtKB-KW"/>
</dbReference>
<keyword evidence="2" id="KW-0963">Cytoplasm</keyword>
<dbReference type="InterPro" id="IPR009061">
    <property type="entry name" value="DNA-bd_dom_put_sf"/>
</dbReference>
<feature type="domain" description="HTH merR-type" evidence="7">
    <location>
        <begin position="1"/>
        <end position="69"/>
    </location>
</feature>
<dbReference type="PANTHER" id="PTHR30204:SF94">
    <property type="entry name" value="HEAVY METAL-DEPENDENT TRANSCRIPTIONAL REGULATOR HI_0293-RELATED"/>
    <property type="match status" value="1"/>
</dbReference>
<keyword evidence="4" id="KW-0238">DNA-binding</keyword>
<dbReference type="SUPFAM" id="SSF46955">
    <property type="entry name" value="Putative DNA-binding domain"/>
    <property type="match status" value="1"/>
</dbReference>